<evidence type="ECO:0000259" key="2">
    <source>
        <dbReference type="Pfam" id="PF00582"/>
    </source>
</evidence>
<dbReference type="Pfam" id="PF00582">
    <property type="entry name" value="Usp"/>
    <property type="match status" value="1"/>
</dbReference>
<dbReference type="InterPro" id="IPR006015">
    <property type="entry name" value="Universal_stress_UspA"/>
</dbReference>
<dbReference type="InterPro" id="IPR006016">
    <property type="entry name" value="UspA"/>
</dbReference>
<evidence type="ECO:0000313" key="3">
    <source>
        <dbReference type="EMBL" id="OJG19833.1"/>
    </source>
</evidence>
<dbReference type="RefSeq" id="WP_067391315.1">
    <property type="nucleotide sequence ID" value="NZ_JXKH01000001.1"/>
</dbReference>
<dbReference type="PRINTS" id="PR01438">
    <property type="entry name" value="UNVRSLSTRESS"/>
</dbReference>
<dbReference type="STRING" id="214095.RU97_GL000066"/>
<dbReference type="EMBL" id="JXKH01000001">
    <property type="protein sequence ID" value="OJG19833.1"/>
    <property type="molecule type" value="Genomic_DNA"/>
</dbReference>
<protein>
    <recommendedName>
        <fullName evidence="2">UspA domain-containing protein</fullName>
    </recommendedName>
</protein>
<reference evidence="3 4" key="1">
    <citation type="submission" date="2014-12" db="EMBL/GenBank/DDBJ databases">
        <title>Draft genome sequences of 29 type strains of Enterococci.</title>
        <authorList>
            <person name="Zhong Z."/>
            <person name="Sun Z."/>
            <person name="Liu W."/>
            <person name="Zhang W."/>
            <person name="Zhang H."/>
        </authorList>
    </citation>
    <scope>NUCLEOTIDE SEQUENCE [LARGE SCALE GENOMIC DNA]</scope>
    <source>
        <strain evidence="3 4">DSM 17029</strain>
    </source>
</reference>
<accession>A0A1L8RJA9</accession>
<dbReference type="PANTHER" id="PTHR46268">
    <property type="entry name" value="STRESS RESPONSE PROTEIN NHAX"/>
    <property type="match status" value="1"/>
</dbReference>
<evidence type="ECO:0000256" key="1">
    <source>
        <dbReference type="ARBA" id="ARBA00008791"/>
    </source>
</evidence>
<dbReference type="Proteomes" id="UP000181884">
    <property type="component" value="Unassembled WGS sequence"/>
</dbReference>
<proteinExistence type="inferred from homology"/>
<feature type="domain" description="UspA" evidence="2">
    <location>
        <begin position="6"/>
        <end position="145"/>
    </location>
</feature>
<dbReference type="SUPFAM" id="SSF52402">
    <property type="entry name" value="Adenine nucleotide alpha hydrolases-like"/>
    <property type="match status" value="1"/>
</dbReference>
<keyword evidence="4" id="KW-1185">Reference proteome</keyword>
<dbReference type="InterPro" id="IPR014729">
    <property type="entry name" value="Rossmann-like_a/b/a_fold"/>
</dbReference>
<name>A0A1L8RJA9_9ENTE</name>
<dbReference type="Gene3D" id="3.40.50.620">
    <property type="entry name" value="HUPs"/>
    <property type="match status" value="1"/>
</dbReference>
<organism evidence="3 4">
    <name type="scientific">Enterococcus canis</name>
    <dbReference type="NCBI Taxonomy" id="214095"/>
    <lineage>
        <taxon>Bacteria</taxon>
        <taxon>Bacillati</taxon>
        <taxon>Bacillota</taxon>
        <taxon>Bacilli</taxon>
        <taxon>Lactobacillales</taxon>
        <taxon>Enterococcaceae</taxon>
        <taxon>Enterococcus</taxon>
    </lineage>
</organism>
<comment type="similarity">
    <text evidence="1">Belongs to the universal stress protein A family.</text>
</comment>
<dbReference type="PANTHER" id="PTHR46268:SF6">
    <property type="entry name" value="UNIVERSAL STRESS PROTEIN UP12"/>
    <property type="match status" value="1"/>
</dbReference>
<comment type="caution">
    <text evidence="3">The sequence shown here is derived from an EMBL/GenBank/DDBJ whole genome shotgun (WGS) entry which is preliminary data.</text>
</comment>
<evidence type="ECO:0000313" key="4">
    <source>
        <dbReference type="Proteomes" id="UP000181884"/>
    </source>
</evidence>
<gene>
    <name evidence="3" type="ORF">RU97_GL000066</name>
</gene>
<sequence length="145" mass="16025">MSVKRFERILVAVDDSDDSEKAFEYAVMYAKQANGILGIATVMEINRLNVYQVLDVDVLTTEREKAARIAETYRQRAEMNGLTGVEVLLDEGEPGPVIVDDILPRFKGDFLVCGSKSNEKKGLFTIGSQAAYMAKNAPCSVMVVR</sequence>
<dbReference type="AlphaFoldDB" id="A0A1L8RJA9"/>
<dbReference type="CDD" id="cd00293">
    <property type="entry name" value="USP-like"/>
    <property type="match status" value="1"/>
</dbReference>